<dbReference type="GO" id="GO:0005737">
    <property type="term" value="C:cytoplasm"/>
    <property type="evidence" value="ECO:0007669"/>
    <property type="project" value="TreeGrafter"/>
</dbReference>
<dbReference type="PROSITE" id="PS51450">
    <property type="entry name" value="LRR"/>
    <property type="match status" value="2"/>
</dbReference>
<evidence type="ECO:0000313" key="3">
    <source>
        <dbReference type="EMBL" id="PSK55442.1"/>
    </source>
</evidence>
<name>A0A2P8A4Q2_9PEZI</name>
<dbReference type="InterPro" id="IPR001611">
    <property type="entry name" value="Leu-rich_rpt"/>
</dbReference>
<evidence type="ECO:0000313" key="4">
    <source>
        <dbReference type="Proteomes" id="UP000243723"/>
    </source>
</evidence>
<dbReference type="AlphaFoldDB" id="A0A2P8A4Q2"/>
<comment type="caution">
    <text evidence="3">The sequence shown here is derived from an EMBL/GenBank/DDBJ whole genome shotgun (WGS) entry which is preliminary data.</text>
</comment>
<dbReference type="InterPro" id="IPR032675">
    <property type="entry name" value="LRR_dom_sf"/>
</dbReference>
<keyword evidence="2" id="KW-0677">Repeat</keyword>
<dbReference type="Gene3D" id="3.80.10.10">
    <property type="entry name" value="Ribonuclease Inhibitor"/>
    <property type="match status" value="3"/>
</dbReference>
<dbReference type="InterPro" id="IPR025875">
    <property type="entry name" value="Leu-rich_rpt_4"/>
</dbReference>
<dbReference type="OrthoDB" id="5273213at2759"/>
<keyword evidence="1" id="KW-0433">Leucine-rich repeat</keyword>
<proteinExistence type="predicted"/>
<dbReference type="PANTHER" id="PTHR15454">
    <property type="entry name" value="NISCHARIN RELATED"/>
    <property type="match status" value="1"/>
</dbReference>
<gene>
    <name evidence="3" type="ORF">B9Z65_2831</name>
</gene>
<dbReference type="SUPFAM" id="SSF52058">
    <property type="entry name" value="L domain-like"/>
    <property type="match status" value="1"/>
</dbReference>
<dbReference type="EMBL" id="NHZQ01000067">
    <property type="protein sequence ID" value="PSK55442.1"/>
    <property type="molecule type" value="Genomic_DNA"/>
</dbReference>
<evidence type="ECO:0000256" key="2">
    <source>
        <dbReference type="ARBA" id="ARBA00022737"/>
    </source>
</evidence>
<keyword evidence="4" id="KW-1185">Reference proteome</keyword>
<accession>A0A2P8A4Q2</accession>
<sequence>MTGALKESDISNVNTGSTTRCDNCIDQVGRNHGLKCASFIKASTIPDVPQTVHEAVKNKYASGETYFSNVSFSSKTVEEKGYQKLAARQGRLEELKVAVLTEQQLAGSRETASSSLASICPSVIDLELGRNLLEGLDEVSEICHGCQHLRSISLEGNRFRSFECGTKFESLSSLNLENMLLLPDELRTMMLSFPQLHQLNLATNKLSMPRYCNLPTTLQDLEMGNNNITRLEDLEIMLKGCNQLRRLVLKNNQIATVFDERPNGPKFPLLPPSVEELDLSNNAITSLPFINALPTACASLRHLRISNNPLYNLTKRPSGKPFDETEISMLIIARLPNLVSLNFTTIKAKDRLNAEAFYLSTIAEELSVPNANKAAILTSHPRYDALCAEYGAPTISSAAETHDANTIAARLVRCSVHFAPPSDGLPTRSSPRIVEIPKSFSLYAMQAHVARTFGLVPASLRMVWETGERHPPGTGMVQGKEVEEWDSEEEEGVVERREEWVERKVELVPGTRPLGTVVDGGEMRVRVEIRDEVL</sequence>
<protein>
    <submittedName>
        <fullName evidence="3">Protein phosphatase 1 regulatory subunit SDS22</fullName>
    </submittedName>
</protein>
<dbReference type="Pfam" id="PF12799">
    <property type="entry name" value="LRR_4"/>
    <property type="match status" value="1"/>
</dbReference>
<evidence type="ECO:0000256" key="1">
    <source>
        <dbReference type="ARBA" id="ARBA00022614"/>
    </source>
</evidence>
<dbReference type="STRING" id="40998.A0A2P8A4Q2"/>
<reference evidence="3 4" key="1">
    <citation type="submission" date="2017-05" db="EMBL/GenBank/DDBJ databases">
        <title>Draft genome sequence of Elsinoe australis.</title>
        <authorList>
            <person name="Cheng Q."/>
        </authorList>
    </citation>
    <scope>NUCLEOTIDE SEQUENCE [LARGE SCALE GENOMIC DNA]</scope>
    <source>
        <strain evidence="3 4">NL1</strain>
    </source>
</reference>
<dbReference type="Proteomes" id="UP000243723">
    <property type="component" value="Unassembled WGS sequence"/>
</dbReference>
<organism evidence="3 4">
    <name type="scientific">Elsinoe australis</name>
    <dbReference type="NCBI Taxonomy" id="40998"/>
    <lineage>
        <taxon>Eukaryota</taxon>
        <taxon>Fungi</taxon>
        <taxon>Dikarya</taxon>
        <taxon>Ascomycota</taxon>
        <taxon>Pezizomycotina</taxon>
        <taxon>Dothideomycetes</taxon>
        <taxon>Dothideomycetidae</taxon>
        <taxon>Myriangiales</taxon>
        <taxon>Elsinoaceae</taxon>
        <taxon>Elsinoe</taxon>
    </lineage>
</organism>